<dbReference type="PANTHER" id="PTHR30441">
    <property type="entry name" value="DUF748 DOMAIN-CONTAINING PROTEIN"/>
    <property type="match status" value="1"/>
</dbReference>
<organism evidence="2 3">
    <name type="scientific">Marinobacter zhanjiangensis</name>
    <dbReference type="NCBI Taxonomy" id="578215"/>
    <lineage>
        <taxon>Bacteria</taxon>
        <taxon>Pseudomonadati</taxon>
        <taxon>Pseudomonadota</taxon>
        <taxon>Gammaproteobacteria</taxon>
        <taxon>Pseudomonadales</taxon>
        <taxon>Marinobacteraceae</taxon>
        <taxon>Marinobacter</taxon>
    </lineage>
</organism>
<dbReference type="InterPro" id="IPR008023">
    <property type="entry name" value="DUF748"/>
</dbReference>
<dbReference type="PANTHER" id="PTHR30441:SF8">
    <property type="entry name" value="DUF748 DOMAIN-CONTAINING PROTEIN"/>
    <property type="match status" value="1"/>
</dbReference>
<dbReference type="InterPro" id="IPR052894">
    <property type="entry name" value="AsmA-related"/>
</dbReference>
<dbReference type="EMBL" id="BMXV01000001">
    <property type="protein sequence ID" value="GGY60190.1"/>
    <property type="molecule type" value="Genomic_DNA"/>
</dbReference>
<reference evidence="3" key="1">
    <citation type="journal article" date="2019" name="Int. J. Syst. Evol. Microbiol.">
        <title>The Global Catalogue of Microorganisms (GCM) 10K type strain sequencing project: providing services to taxonomists for standard genome sequencing and annotation.</title>
        <authorList>
            <consortium name="The Broad Institute Genomics Platform"/>
            <consortium name="The Broad Institute Genome Sequencing Center for Infectious Disease"/>
            <person name="Wu L."/>
            <person name="Ma J."/>
        </authorList>
    </citation>
    <scope>NUCLEOTIDE SEQUENCE [LARGE SCALE GENOMIC DNA]</scope>
    <source>
        <strain evidence="3">KCTC 22280</strain>
    </source>
</reference>
<comment type="caution">
    <text evidence="2">The sequence shown here is derived from an EMBL/GenBank/DDBJ whole genome shotgun (WGS) entry which is preliminary data.</text>
</comment>
<keyword evidence="1" id="KW-0472">Membrane</keyword>
<keyword evidence="3" id="KW-1185">Reference proteome</keyword>
<proteinExistence type="predicted"/>
<gene>
    <name evidence="2" type="ORF">GCM10007071_03350</name>
</gene>
<protein>
    <recommendedName>
        <fullName evidence="4">DUF748 domain-containing protein</fullName>
    </recommendedName>
</protein>
<dbReference type="Proteomes" id="UP000601597">
    <property type="component" value="Unassembled WGS sequence"/>
</dbReference>
<evidence type="ECO:0008006" key="4">
    <source>
        <dbReference type="Google" id="ProtNLM"/>
    </source>
</evidence>
<feature type="transmembrane region" description="Helical" evidence="1">
    <location>
        <begin position="14"/>
        <end position="37"/>
    </location>
</feature>
<evidence type="ECO:0000256" key="1">
    <source>
        <dbReference type="SAM" id="Phobius"/>
    </source>
</evidence>
<keyword evidence="1" id="KW-0812">Transmembrane</keyword>
<name>A0ABQ3AKI0_9GAMM</name>
<accession>A0ABQ3AKI0</accession>
<sequence>MTETAQRKPAYRRWWFWLLVLGLVYLVTGFGLIPLYLSSAIPERFQQHLGWSAEVADVGFNPFTFSFSLEALSATGPSGEQVLEAQAIELNLGLFDLVRGTVHVEHLELDNPFLRVDLLENNRINLIEDWREQQSASDADPDTEEQAPFADNVVFDEVVINGGRLLFRDFTEDAEGESREFLIDSLELTLLDVTSRESAEAGEYSLQAVMDEQVLDWSGTLNLDPLWSNGRLALSNVSAETVQHWLGQYLPWSLQDGRISLTAAFQLAFDDQGLALATREGEVTARGLALTDPGQPESTLASAGNLSLNGVSFNLEGPELVVSRVQGEALHLNAVMGSDGQLNLTRPLQGPAAGEDGDAGGFRWSVGDLAVSGSTIDWQDNRPATPVQLALEDLELNLGAMTEQLEEPVSYQVRTSLDEGGSASANGQFTLHPLTFEGGINLDQVVLAPFNGYLQQFSQMDIRDGTLNLAGNIDIDVQDDPLTGTFSGRGSVSHFNGQLPDEPEPVVTWRELRLDPIEYNFTPARLEIGTMTVSEPELNVINYRDRPHNVTRLLQPAEATADDDQADTEQERQGIIFRLSRMDMANAEIRYTDQTPRPAFTSRLHDLTATVSGLSNVTPQQGQFSISGIVNDSGELRADGTIATLGTDDRSRFDVTLDGLSMPVISPYFGFYLGYRVDGGRLSADGTYNLYGSRLESDTTLVLDRLELGEAVQSDTSITAPVKLGLTLLRDSDDRVTLDISVNGNLADPEFNLGPVMMKTLRSVLVKAAMSPFSLLGSVVDLAGFSPDELGEVAFMPGETTLVMGEYTKMEKVAEALKVRDGLVLNIRGRAVESVDMPALEADLAEDESLQEGALDALAAQRGQSLKRLLTDEYGVTAEQIFLRAHEVQPGEGEADQVAIEFQLEAR</sequence>
<evidence type="ECO:0000313" key="2">
    <source>
        <dbReference type="EMBL" id="GGY60190.1"/>
    </source>
</evidence>
<evidence type="ECO:0000313" key="3">
    <source>
        <dbReference type="Proteomes" id="UP000601597"/>
    </source>
</evidence>
<keyword evidence="1" id="KW-1133">Transmembrane helix</keyword>
<dbReference type="RefSeq" id="WP_189571846.1">
    <property type="nucleotide sequence ID" value="NZ_BMXV01000001.1"/>
</dbReference>
<dbReference type="Pfam" id="PF05359">
    <property type="entry name" value="DUF748"/>
    <property type="match status" value="2"/>
</dbReference>